<keyword evidence="2" id="KW-1185">Reference proteome</keyword>
<protein>
    <submittedName>
        <fullName evidence="1">Uncharacterized protein</fullName>
    </submittedName>
</protein>
<gene>
    <name evidence="1" type="ORF">B0T19DRAFT_8735</name>
</gene>
<comment type="caution">
    <text evidence="1">The sequence shown here is derived from an EMBL/GenBank/DDBJ whole genome shotgun (WGS) entry which is preliminary data.</text>
</comment>
<dbReference type="Proteomes" id="UP001286456">
    <property type="component" value="Unassembled WGS sequence"/>
</dbReference>
<evidence type="ECO:0000313" key="1">
    <source>
        <dbReference type="EMBL" id="KAK3335451.1"/>
    </source>
</evidence>
<name>A0AAE0J3B1_9PEZI</name>
<reference evidence="1" key="1">
    <citation type="journal article" date="2023" name="Mol. Phylogenet. Evol.">
        <title>Genome-scale phylogeny and comparative genomics of the fungal order Sordariales.</title>
        <authorList>
            <person name="Hensen N."/>
            <person name="Bonometti L."/>
            <person name="Westerberg I."/>
            <person name="Brannstrom I.O."/>
            <person name="Guillou S."/>
            <person name="Cros-Aarteil S."/>
            <person name="Calhoun S."/>
            <person name="Haridas S."/>
            <person name="Kuo A."/>
            <person name="Mondo S."/>
            <person name="Pangilinan J."/>
            <person name="Riley R."/>
            <person name="LaButti K."/>
            <person name="Andreopoulos B."/>
            <person name="Lipzen A."/>
            <person name="Chen C."/>
            <person name="Yan M."/>
            <person name="Daum C."/>
            <person name="Ng V."/>
            <person name="Clum A."/>
            <person name="Steindorff A."/>
            <person name="Ohm R.A."/>
            <person name="Martin F."/>
            <person name="Silar P."/>
            <person name="Natvig D.O."/>
            <person name="Lalanne C."/>
            <person name="Gautier V."/>
            <person name="Ament-Velasquez S.L."/>
            <person name="Kruys A."/>
            <person name="Hutchinson M.I."/>
            <person name="Powell A.J."/>
            <person name="Barry K."/>
            <person name="Miller A.N."/>
            <person name="Grigoriev I.V."/>
            <person name="Debuchy R."/>
            <person name="Gladieux P."/>
            <person name="Hiltunen Thoren M."/>
            <person name="Johannesson H."/>
        </authorList>
    </citation>
    <scope>NUCLEOTIDE SEQUENCE</scope>
    <source>
        <strain evidence="1">SMH4131-1</strain>
    </source>
</reference>
<reference evidence="1" key="2">
    <citation type="submission" date="2023-06" db="EMBL/GenBank/DDBJ databases">
        <authorList>
            <consortium name="Lawrence Berkeley National Laboratory"/>
            <person name="Haridas S."/>
            <person name="Hensen N."/>
            <person name="Bonometti L."/>
            <person name="Westerberg I."/>
            <person name="Brannstrom I.O."/>
            <person name="Guillou S."/>
            <person name="Cros-Aarteil S."/>
            <person name="Calhoun S."/>
            <person name="Kuo A."/>
            <person name="Mondo S."/>
            <person name="Pangilinan J."/>
            <person name="Riley R."/>
            <person name="Labutti K."/>
            <person name="Andreopoulos B."/>
            <person name="Lipzen A."/>
            <person name="Chen C."/>
            <person name="Yanf M."/>
            <person name="Daum C."/>
            <person name="Ng V."/>
            <person name="Clum A."/>
            <person name="Steindorff A."/>
            <person name="Ohm R."/>
            <person name="Martin F."/>
            <person name="Silar P."/>
            <person name="Natvig D."/>
            <person name="Lalanne C."/>
            <person name="Gautier V."/>
            <person name="Ament-Velasquez S.L."/>
            <person name="Kruys A."/>
            <person name="Hutchinson M.I."/>
            <person name="Powell A.J."/>
            <person name="Barry K."/>
            <person name="Miller A.N."/>
            <person name="Grigoriev I.V."/>
            <person name="Debuchy R."/>
            <person name="Gladieux P."/>
            <person name="Thoren M.H."/>
            <person name="Johannesson H."/>
        </authorList>
    </citation>
    <scope>NUCLEOTIDE SEQUENCE</scope>
    <source>
        <strain evidence="1">SMH4131-1</strain>
    </source>
</reference>
<accession>A0AAE0J3B1</accession>
<proteinExistence type="predicted"/>
<organism evidence="1 2">
    <name type="scientific">Cercophora scortea</name>
    <dbReference type="NCBI Taxonomy" id="314031"/>
    <lineage>
        <taxon>Eukaryota</taxon>
        <taxon>Fungi</taxon>
        <taxon>Dikarya</taxon>
        <taxon>Ascomycota</taxon>
        <taxon>Pezizomycotina</taxon>
        <taxon>Sordariomycetes</taxon>
        <taxon>Sordariomycetidae</taxon>
        <taxon>Sordariales</taxon>
        <taxon>Lasiosphaeriaceae</taxon>
        <taxon>Cercophora</taxon>
    </lineage>
</organism>
<evidence type="ECO:0000313" key="2">
    <source>
        <dbReference type="Proteomes" id="UP001286456"/>
    </source>
</evidence>
<sequence>MTGVHHGLSDFPLTQTGIRHIQKPWTKLICASCQSREACLMTAMATTTVSRATGKCAMLNDGDLHDGNKEHASVAAQCQREDSTYQDVSFPRFATGLLFSYLLPLDRPLGLQKYLASDHSLANAYQHSTLVEQTKAGVPDLRGWLASLTATGYRGPPLSLLSFDLFSRHGEMVQMICVSLTFVASHFVPSQSMYEGRVQTTLLRLPLFRERDRYQIAVKFTLGFILLCLKARRGMDTK</sequence>
<dbReference type="EMBL" id="JAUEPO010000001">
    <property type="protein sequence ID" value="KAK3335451.1"/>
    <property type="molecule type" value="Genomic_DNA"/>
</dbReference>
<dbReference type="AlphaFoldDB" id="A0AAE0J3B1"/>